<accession>A0ACC6KRR9</accession>
<dbReference type="Proteomes" id="UP001246858">
    <property type="component" value="Unassembled WGS sequence"/>
</dbReference>
<sequence length="311" mass="35731">MIFEQLINSIEEVEEEKGYWFVRTDSGENFNTFVENDFIGIGWNEITLNDLNKSDVGSLKNKIAKVEKLDPFATRDKSRITSTLNKLFIFKNFKKGDFIIIPSENSTQYAFGTIVDDEIFTDSNLSFKCNYYKRRKVKWMEVKNVDSLDPIFYKIKNTRHAISDIKPYQNYIDNVTNNLYLKQGYAHYVLEILTTDDINVDSLLTLIQSLKKLANEINKHFDLNEDVAGTSIRLNLQSPGKIELKLPSGKTLIILATIVGVLSGCAPDNTLLSQNNPKLKEFLEVQTPTIKKIEKSMEDLHVKKEEIKNLK</sequence>
<evidence type="ECO:0000313" key="1">
    <source>
        <dbReference type="EMBL" id="MDR6781917.1"/>
    </source>
</evidence>
<organism evidence="1 2">
    <name type="scientific">Pedobacter africanus</name>
    <dbReference type="NCBI Taxonomy" id="151894"/>
    <lineage>
        <taxon>Bacteria</taxon>
        <taxon>Pseudomonadati</taxon>
        <taxon>Bacteroidota</taxon>
        <taxon>Sphingobacteriia</taxon>
        <taxon>Sphingobacteriales</taxon>
        <taxon>Sphingobacteriaceae</taxon>
        <taxon>Pedobacter</taxon>
    </lineage>
</organism>
<evidence type="ECO:0000313" key="2">
    <source>
        <dbReference type="Proteomes" id="UP001246858"/>
    </source>
</evidence>
<comment type="caution">
    <text evidence="1">The sequence shown here is derived from an EMBL/GenBank/DDBJ whole genome shotgun (WGS) entry which is preliminary data.</text>
</comment>
<reference evidence="1" key="1">
    <citation type="submission" date="2023-07" db="EMBL/GenBank/DDBJ databases">
        <title>Sorghum-associated microbial communities from plants grown in Nebraska, USA.</title>
        <authorList>
            <person name="Schachtman D."/>
        </authorList>
    </citation>
    <scope>NUCLEOTIDE SEQUENCE</scope>
    <source>
        <strain evidence="1">2697</strain>
    </source>
</reference>
<proteinExistence type="predicted"/>
<protein>
    <submittedName>
        <fullName evidence="1">Uncharacterized protein</fullName>
    </submittedName>
</protein>
<name>A0ACC6KRR9_9SPHI</name>
<keyword evidence="2" id="KW-1185">Reference proteome</keyword>
<dbReference type="EMBL" id="JAVDTF010000001">
    <property type="protein sequence ID" value="MDR6781917.1"/>
    <property type="molecule type" value="Genomic_DNA"/>
</dbReference>
<gene>
    <name evidence="1" type="ORF">J2X78_000469</name>
</gene>